<dbReference type="AlphaFoldDB" id="A0A1M7YMY2"/>
<dbReference type="RefSeq" id="WP_073591010.1">
    <property type="nucleotide sequence ID" value="NZ_FRFD01000016.1"/>
</dbReference>
<keyword evidence="1" id="KW-0812">Transmembrane</keyword>
<evidence type="ECO:0000313" key="2">
    <source>
        <dbReference type="EMBL" id="SHO53937.1"/>
    </source>
</evidence>
<accession>A0A1M7YMY2</accession>
<keyword evidence="1" id="KW-0472">Membrane</keyword>
<feature type="transmembrane region" description="Helical" evidence="1">
    <location>
        <begin position="12"/>
        <end position="37"/>
    </location>
</feature>
<name>A0A1M7YMY2_9FIRM</name>
<organism evidence="2 3">
    <name type="scientific">Anaerocolumna xylanovorans DSM 12503</name>
    <dbReference type="NCBI Taxonomy" id="1121345"/>
    <lineage>
        <taxon>Bacteria</taxon>
        <taxon>Bacillati</taxon>
        <taxon>Bacillota</taxon>
        <taxon>Clostridia</taxon>
        <taxon>Lachnospirales</taxon>
        <taxon>Lachnospiraceae</taxon>
        <taxon>Anaerocolumna</taxon>
    </lineage>
</organism>
<dbReference type="STRING" id="1121345.SAMN02745217_04378"/>
<dbReference type="InterPro" id="IPR012902">
    <property type="entry name" value="N_methyl_site"/>
</dbReference>
<proteinExistence type="predicted"/>
<dbReference type="NCBIfam" id="TIGR02532">
    <property type="entry name" value="IV_pilin_GFxxxE"/>
    <property type="match status" value="1"/>
</dbReference>
<keyword evidence="3" id="KW-1185">Reference proteome</keyword>
<sequence>MKQQRKKENNNGFSLVELLVSIVILAIITVPLLSYFVSSSAYNTKAKTSQDAVALSQSIIENCKDKSIEDIARSFHAGNAEFLAEFDLVPVDKIGRDQSRIKEVASNGTALTGGSYDIANGIFKNSDNGLLYYAIENIQDDGRAYDALITIDTNITSGKTYYDTNVNKPLYQIKAIQTPQNIIGVETAQEPRAVISMSDLNRSYCEQENAAHAGVSGWSHKVPVGETAIQAALCRNIFIEIEPYEVRPSVISTSQTRVKIYYKYYSPGIEGCPQDQSSALEMDPPLYQETVSLEDMKNIYVFFQRNKGIEQISLDIDPAVAASFRRNINLYLLCQAADEASDLAPAFDASINPVGTSYLKVDKVYSNAGKVSKSNDGSDVKEGSYISNKAVLRMMDIKVDVYKAGKLLNPDFLYASMNSTKGE</sequence>
<gene>
    <name evidence="2" type="ORF">SAMN02745217_04378</name>
</gene>
<protein>
    <submittedName>
        <fullName evidence="2">Prepilin-type N-terminal cleavage/methylation domain-containing protein</fullName>
    </submittedName>
</protein>
<dbReference type="Proteomes" id="UP000184612">
    <property type="component" value="Unassembled WGS sequence"/>
</dbReference>
<keyword evidence="1" id="KW-1133">Transmembrane helix</keyword>
<reference evidence="2 3" key="1">
    <citation type="submission" date="2016-12" db="EMBL/GenBank/DDBJ databases">
        <authorList>
            <person name="Song W.-J."/>
            <person name="Kurnit D.M."/>
        </authorList>
    </citation>
    <scope>NUCLEOTIDE SEQUENCE [LARGE SCALE GENOMIC DNA]</scope>
    <source>
        <strain evidence="2 3">DSM 12503</strain>
    </source>
</reference>
<evidence type="ECO:0000313" key="3">
    <source>
        <dbReference type="Proteomes" id="UP000184612"/>
    </source>
</evidence>
<dbReference type="EMBL" id="FRFD01000016">
    <property type="protein sequence ID" value="SHO53937.1"/>
    <property type="molecule type" value="Genomic_DNA"/>
</dbReference>
<evidence type="ECO:0000256" key="1">
    <source>
        <dbReference type="SAM" id="Phobius"/>
    </source>
</evidence>
<dbReference type="Pfam" id="PF07963">
    <property type="entry name" value="N_methyl"/>
    <property type="match status" value="1"/>
</dbReference>